<feature type="region of interest" description="Disordered" evidence="5">
    <location>
        <begin position="357"/>
        <end position="398"/>
    </location>
</feature>
<protein>
    <recommendedName>
        <fullName evidence="8">IQ domain-containing protein IQM3-like</fullName>
    </recommendedName>
</protein>
<dbReference type="GO" id="GO:0005737">
    <property type="term" value="C:cytoplasm"/>
    <property type="evidence" value="ECO:0007669"/>
    <property type="project" value="UniProtKB-SubCell"/>
</dbReference>
<accession>A0AAD3TD71</accession>
<comment type="caution">
    <text evidence="6">The sequence shown here is derived from an EMBL/GenBank/DDBJ whole genome shotgun (WGS) entry which is preliminary data.</text>
</comment>
<dbReference type="PROSITE" id="PS50096">
    <property type="entry name" value="IQ"/>
    <property type="match status" value="1"/>
</dbReference>
<evidence type="ECO:0008006" key="8">
    <source>
        <dbReference type="Google" id="ProtNLM"/>
    </source>
</evidence>
<sequence length="497" mass="55033">MEVETPSSSPPFPFSLNNSLNSDDSSSSELQRCSVKSNWNCVSPSEVLGSVGGVNGSYVAPATVNGGELGTTELARVSIDDDYSVSALASIAALKLQKVYRGYRVRRRLADSAVIAEELWWQAIDYARLNHSTISFFTFSKHETVASRWHRISLNASKVGKGLSHDSKAQQLAFQHWIEAIDPRHRYGHLLHLYYDVWCKASSGQPFFYWLDVGDGKDLDLKECPRSKLRQQCIMYLGPQEREHYEYVVIEGKIIHKLTRTLLDTNEKSEGAKWIFVMSTCKKLYAGQKRKGKFHHSSLLAGGASVAAGRLSVEHGTLKSISAQSGHYRPSEERLDSFLKFLEENGVNLDEVEIDRSLGDYSESSEDSKSSNSSTRGVPSDSEPPQEQQNLHQSDQKNACERTLSGGIQSPRAVVPHAAILQRINSKKAASSNQLGHQLSRKWSTGAGPRIGCIADYPAELRVQALEFVDLSPKNPLSPSTFRRATGFALPSTVTLQ</sequence>
<dbReference type="Proteomes" id="UP001279734">
    <property type="component" value="Unassembled WGS sequence"/>
</dbReference>
<keyword evidence="4" id="KW-0539">Nucleus</keyword>
<dbReference type="PANTHER" id="PTHR31250">
    <property type="entry name" value="IQ DOMAIN-CONTAINING PROTEIN IQM3"/>
    <property type="match status" value="1"/>
</dbReference>
<evidence type="ECO:0000313" key="7">
    <source>
        <dbReference type="Proteomes" id="UP001279734"/>
    </source>
</evidence>
<evidence type="ECO:0000256" key="1">
    <source>
        <dbReference type="ARBA" id="ARBA00004123"/>
    </source>
</evidence>
<name>A0AAD3TD71_NEPGR</name>
<evidence type="ECO:0000256" key="2">
    <source>
        <dbReference type="ARBA" id="ARBA00004496"/>
    </source>
</evidence>
<evidence type="ECO:0000256" key="3">
    <source>
        <dbReference type="ARBA" id="ARBA00022490"/>
    </source>
</evidence>
<comment type="subcellular location">
    <subcellularLocation>
        <location evidence="2">Cytoplasm</location>
    </subcellularLocation>
    <subcellularLocation>
        <location evidence="1">Nucleus</location>
    </subcellularLocation>
</comment>
<evidence type="ECO:0000313" key="6">
    <source>
        <dbReference type="EMBL" id="GMH26342.1"/>
    </source>
</evidence>
<dbReference type="AlphaFoldDB" id="A0AAD3TD71"/>
<keyword evidence="7" id="KW-1185">Reference proteome</keyword>
<dbReference type="InterPro" id="IPR044159">
    <property type="entry name" value="IQM"/>
</dbReference>
<evidence type="ECO:0000256" key="4">
    <source>
        <dbReference type="ARBA" id="ARBA00023242"/>
    </source>
</evidence>
<dbReference type="GO" id="GO:0005634">
    <property type="term" value="C:nucleus"/>
    <property type="evidence" value="ECO:0007669"/>
    <property type="project" value="UniProtKB-SubCell"/>
</dbReference>
<feature type="compositionally biased region" description="Polar residues" evidence="5">
    <location>
        <begin position="383"/>
        <end position="393"/>
    </location>
</feature>
<dbReference type="EMBL" id="BSYO01000031">
    <property type="protein sequence ID" value="GMH26342.1"/>
    <property type="molecule type" value="Genomic_DNA"/>
</dbReference>
<proteinExistence type="predicted"/>
<organism evidence="6 7">
    <name type="scientific">Nepenthes gracilis</name>
    <name type="common">Slender pitcher plant</name>
    <dbReference type="NCBI Taxonomy" id="150966"/>
    <lineage>
        <taxon>Eukaryota</taxon>
        <taxon>Viridiplantae</taxon>
        <taxon>Streptophyta</taxon>
        <taxon>Embryophyta</taxon>
        <taxon>Tracheophyta</taxon>
        <taxon>Spermatophyta</taxon>
        <taxon>Magnoliopsida</taxon>
        <taxon>eudicotyledons</taxon>
        <taxon>Gunneridae</taxon>
        <taxon>Pentapetalae</taxon>
        <taxon>Caryophyllales</taxon>
        <taxon>Nepenthaceae</taxon>
        <taxon>Nepenthes</taxon>
    </lineage>
</organism>
<evidence type="ECO:0000256" key="5">
    <source>
        <dbReference type="SAM" id="MobiDB-lite"/>
    </source>
</evidence>
<reference evidence="6" key="1">
    <citation type="submission" date="2023-05" db="EMBL/GenBank/DDBJ databases">
        <title>Nepenthes gracilis genome sequencing.</title>
        <authorList>
            <person name="Fukushima K."/>
        </authorList>
    </citation>
    <scope>NUCLEOTIDE SEQUENCE</scope>
    <source>
        <strain evidence="6">SING2019-196</strain>
    </source>
</reference>
<keyword evidence="3" id="KW-0963">Cytoplasm</keyword>
<dbReference type="PANTHER" id="PTHR31250:SF10">
    <property type="entry name" value="IQ DOMAIN-CONTAINING PROTEIN IQM3"/>
    <property type="match status" value="1"/>
</dbReference>
<gene>
    <name evidence="6" type="ORF">Nepgr_028185</name>
</gene>